<dbReference type="Gene3D" id="3.80.10.10">
    <property type="entry name" value="Ribonuclease Inhibitor"/>
    <property type="match status" value="1"/>
</dbReference>
<dbReference type="SUPFAM" id="SSF52058">
    <property type="entry name" value="L domain-like"/>
    <property type="match status" value="1"/>
</dbReference>
<dbReference type="InterPro" id="IPR013210">
    <property type="entry name" value="LRR_N_plant-typ"/>
</dbReference>
<accession>A0A6A3CMP4</accession>
<feature type="domain" description="Leucine-rich repeat-containing N-terminal plant-type" evidence="11">
    <location>
        <begin position="39"/>
        <end position="87"/>
    </location>
</feature>
<dbReference type="InterPro" id="IPR032675">
    <property type="entry name" value="LRR_dom_sf"/>
</dbReference>
<dbReference type="InterPro" id="IPR046956">
    <property type="entry name" value="RLP23-like"/>
</dbReference>
<evidence type="ECO:0000256" key="10">
    <source>
        <dbReference type="SAM" id="SignalP"/>
    </source>
</evidence>
<keyword evidence="9" id="KW-0325">Glycoprotein</keyword>
<evidence type="ECO:0000256" key="8">
    <source>
        <dbReference type="ARBA" id="ARBA00023170"/>
    </source>
</evidence>
<reference evidence="12" key="1">
    <citation type="submission" date="2019-09" db="EMBL/GenBank/DDBJ databases">
        <title>Draft genome information of white flower Hibiscus syriacus.</title>
        <authorList>
            <person name="Kim Y.-M."/>
        </authorList>
    </citation>
    <scope>NUCLEOTIDE SEQUENCE [LARGE SCALE GENOMIC DNA]</scope>
    <source>
        <strain evidence="12">YM2019G1</strain>
    </source>
</reference>
<proteinExistence type="predicted"/>
<evidence type="ECO:0000256" key="1">
    <source>
        <dbReference type="ARBA" id="ARBA00004479"/>
    </source>
</evidence>
<keyword evidence="5" id="KW-0677">Repeat</keyword>
<evidence type="ECO:0000256" key="2">
    <source>
        <dbReference type="ARBA" id="ARBA00022614"/>
    </source>
</evidence>
<feature type="signal peptide" evidence="10">
    <location>
        <begin position="1"/>
        <end position="28"/>
    </location>
</feature>
<organism evidence="12 13">
    <name type="scientific">Hibiscus syriacus</name>
    <name type="common">Rose of Sharon</name>
    <dbReference type="NCBI Taxonomy" id="106335"/>
    <lineage>
        <taxon>Eukaryota</taxon>
        <taxon>Viridiplantae</taxon>
        <taxon>Streptophyta</taxon>
        <taxon>Embryophyta</taxon>
        <taxon>Tracheophyta</taxon>
        <taxon>Spermatophyta</taxon>
        <taxon>Magnoliopsida</taxon>
        <taxon>eudicotyledons</taxon>
        <taxon>Gunneridae</taxon>
        <taxon>Pentapetalae</taxon>
        <taxon>rosids</taxon>
        <taxon>malvids</taxon>
        <taxon>Malvales</taxon>
        <taxon>Malvaceae</taxon>
        <taxon>Malvoideae</taxon>
        <taxon>Hibiscus</taxon>
    </lineage>
</organism>
<keyword evidence="3" id="KW-0812">Transmembrane</keyword>
<comment type="subcellular location">
    <subcellularLocation>
        <location evidence="1">Membrane</location>
        <topology evidence="1">Single-pass type I membrane protein</topology>
    </subcellularLocation>
</comment>
<feature type="chain" id="PRO_5025385563" description="Leucine-rich repeat-containing N-terminal plant-type domain-containing protein" evidence="10">
    <location>
        <begin position="29"/>
        <end position="170"/>
    </location>
</feature>
<keyword evidence="13" id="KW-1185">Reference proteome</keyword>
<dbReference type="GO" id="GO:0016020">
    <property type="term" value="C:membrane"/>
    <property type="evidence" value="ECO:0007669"/>
    <property type="project" value="UniProtKB-SubCell"/>
</dbReference>
<dbReference type="PANTHER" id="PTHR48061:SF12">
    <property type="entry name" value="DISEASE RESISTANCE LIKE PROTEIN"/>
    <property type="match status" value="1"/>
</dbReference>
<evidence type="ECO:0000256" key="4">
    <source>
        <dbReference type="ARBA" id="ARBA00022729"/>
    </source>
</evidence>
<keyword evidence="7" id="KW-0472">Membrane</keyword>
<evidence type="ECO:0000256" key="5">
    <source>
        <dbReference type="ARBA" id="ARBA00022737"/>
    </source>
</evidence>
<evidence type="ECO:0000256" key="7">
    <source>
        <dbReference type="ARBA" id="ARBA00023136"/>
    </source>
</evidence>
<evidence type="ECO:0000256" key="6">
    <source>
        <dbReference type="ARBA" id="ARBA00022989"/>
    </source>
</evidence>
<evidence type="ECO:0000313" key="12">
    <source>
        <dbReference type="EMBL" id="KAE8729784.1"/>
    </source>
</evidence>
<keyword evidence="2" id="KW-0433">Leucine-rich repeat</keyword>
<keyword evidence="4 10" id="KW-0732">Signal</keyword>
<keyword evidence="8" id="KW-0675">Receptor</keyword>
<dbReference type="AlphaFoldDB" id="A0A6A3CMP4"/>
<keyword evidence="6" id="KW-1133">Transmembrane helix</keyword>
<sequence>MKRCQRGFLLPRQSLLILLHLSWSLSSSVPHPSSHLCLPDQRAALLRFKDDVSLSDFCGDDYYNLYPKTESWNRSTGCCSWDGVECDSLTGHVIGIDLSHSCITGPLLASANDSLFRLHSIRRLDLSYNDINGTLDGLFRLHGLRRLNLAYNHFNLRIDSFYWSTIVQWL</sequence>
<dbReference type="Pfam" id="PF08263">
    <property type="entry name" value="LRRNT_2"/>
    <property type="match status" value="1"/>
</dbReference>
<dbReference type="Proteomes" id="UP000436088">
    <property type="component" value="Unassembled WGS sequence"/>
</dbReference>
<name>A0A6A3CMP4_HIBSY</name>
<comment type="caution">
    <text evidence="12">The sequence shown here is derived from an EMBL/GenBank/DDBJ whole genome shotgun (WGS) entry which is preliminary data.</text>
</comment>
<protein>
    <recommendedName>
        <fullName evidence="11">Leucine-rich repeat-containing N-terminal plant-type domain-containing protein</fullName>
    </recommendedName>
</protein>
<dbReference type="EMBL" id="VEPZ02000217">
    <property type="protein sequence ID" value="KAE8729784.1"/>
    <property type="molecule type" value="Genomic_DNA"/>
</dbReference>
<gene>
    <name evidence="12" type="ORF">F3Y22_tig00003292pilonHSYRG00005</name>
</gene>
<evidence type="ECO:0000259" key="11">
    <source>
        <dbReference type="Pfam" id="PF08263"/>
    </source>
</evidence>
<dbReference type="PANTHER" id="PTHR48061">
    <property type="entry name" value="LEUCINE-RICH REPEAT RECEPTOR PROTEIN KINASE EMS1-LIKE-RELATED"/>
    <property type="match status" value="1"/>
</dbReference>
<evidence type="ECO:0000256" key="3">
    <source>
        <dbReference type="ARBA" id="ARBA00022692"/>
    </source>
</evidence>
<evidence type="ECO:0000313" key="13">
    <source>
        <dbReference type="Proteomes" id="UP000436088"/>
    </source>
</evidence>
<evidence type="ECO:0000256" key="9">
    <source>
        <dbReference type="ARBA" id="ARBA00023180"/>
    </source>
</evidence>